<protein>
    <recommendedName>
        <fullName evidence="3">RRM domain-containing protein</fullName>
    </recommendedName>
</protein>
<evidence type="ECO:0000259" key="3">
    <source>
        <dbReference type="PROSITE" id="PS50102"/>
    </source>
</evidence>
<dbReference type="InterPro" id="IPR012677">
    <property type="entry name" value="Nucleotide-bd_a/b_plait_sf"/>
</dbReference>
<dbReference type="SMART" id="SM00360">
    <property type="entry name" value="RRM"/>
    <property type="match status" value="2"/>
</dbReference>
<dbReference type="InterPro" id="IPR035979">
    <property type="entry name" value="RBD_domain_sf"/>
</dbReference>
<dbReference type="GO" id="GO:0003723">
    <property type="term" value="F:RNA binding"/>
    <property type="evidence" value="ECO:0007669"/>
    <property type="project" value="UniProtKB-UniRule"/>
</dbReference>
<feature type="domain" description="RRM" evidence="3">
    <location>
        <begin position="411"/>
        <end position="490"/>
    </location>
</feature>
<dbReference type="InterPro" id="IPR006509">
    <property type="entry name" value="RBM39_SF"/>
</dbReference>
<dbReference type="SUPFAM" id="SSF48452">
    <property type="entry name" value="TPR-like"/>
    <property type="match status" value="1"/>
</dbReference>
<name>A0AAV2Z4A2_9STRA</name>
<dbReference type="AlphaFoldDB" id="A0AAV2Z4A2"/>
<keyword evidence="5" id="KW-1185">Reference proteome</keyword>
<dbReference type="EMBL" id="DAKRPA010000081">
    <property type="protein sequence ID" value="DAZ99554.1"/>
    <property type="molecule type" value="Genomic_DNA"/>
</dbReference>
<proteinExistence type="predicted"/>
<accession>A0AAV2Z4A2</accession>
<keyword evidence="1" id="KW-0694">RNA-binding</keyword>
<feature type="region of interest" description="Disordered" evidence="2">
    <location>
        <begin position="615"/>
        <end position="656"/>
    </location>
</feature>
<feature type="compositionally biased region" description="Basic and acidic residues" evidence="2">
    <location>
        <begin position="640"/>
        <end position="651"/>
    </location>
</feature>
<feature type="compositionally biased region" description="Low complexity" evidence="2">
    <location>
        <begin position="673"/>
        <end position="704"/>
    </location>
</feature>
<gene>
    <name evidence="4" type="ORF">N0F65_005426</name>
</gene>
<feature type="region of interest" description="Disordered" evidence="2">
    <location>
        <begin position="673"/>
        <end position="722"/>
    </location>
</feature>
<evidence type="ECO:0000256" key="2">
    <source>
        <dbReference type="SAM" id="MobiDB-lite"/>
    </source>
</evidence>
<evidence type="ECO:0000256" key="1">
    <source>
        <dbReference type="PROSITE-ProRule" id="PRU00176"/>
    </source>
</evidence>
<dbReference type="Proteomes" id="UP001146120">
    <property type="component" value="Unassembled WGS sequence"/>
</dbReference>
<dbReference type="GO" id="GO:0006397">
    <property type="term" value="P:mRNA processing"/>
    <property type="evidence" value="ECO:0007669"/>
    <property type="project" value="InterPro"/>
</dbReference>
<sequence>MHPNDSDSCSSFSSGDEDDDVTELVQYPHIVHVEQVDEEEDEMATLGLVAAAPASAPAALVTGDSADALASPHVHECCRATVASILPPSPATSDYNAFLTALHHLRCHWPRDDSATGAHVAAFRALRTNVFARFQRAFPLTPELYDEWRSDLPDAFAAQRALAERALADYPTVPTTLAFLRLLRDAEGEHVTREHVQQALKRALRQCGAHYTQGHEVWALAREWTAEWADEDADNDDNSATKGSLNPAFAKENAIRELFAAQMELPLQQNDLAMSEFRAWNNYNTVEKADERDRVLEAAEAMQQQVLAPFAAKFKRFEERVALAASATEPGAESIEVVWTQYLNFVRFRNKSKATDAWNTQPKASKRKRQTERPSKREQTPGAEAPVLKKPKVEKVQPEKRKQHENLTNDHTLFVCNVSKDATKEELHALFAAISPVKDVRLVVKARANHVKSRGMAYVEYDNEKAVEAGLKLNGTMFYGQELNVQRSNPPPHSASDGIPAVSKQEPPTRDGTWKTNPVTLYVGSIETAGNEEHAVDEDSLASKLTSLGYIVSKTCILKDKRGKPKNYGLVEFATPEDTKRCLDSLSQVREVLGSQATLKRSRFAIAEILEQQKTQQEKNGASKNLTKRNSQGKSRKHEKPAVSHNKEVPHSKPAARLALGTKTTTMSFVPSVLSKPKPVVASGDATRKAASVAAAPSAPTPSTGSKTNADFRRLFLSGKTE</sequence>
<dbReference type="Gene3D" id="1.25.40.10">
    <property type="entry name" value="Tetratricopeptide repeat domain"/>
    <property type="match status" value="1"/>
</dbReference>
<dbReference type="SUPFAM" id="SSF54928">
    <property type="entry name" value="RNA-binding domain, RBD"/>
    <property type="match status" value="1"/>
</dbReference>
<feature type="domain" description="RRM" evidence="3">
    <location>
        <begin position="519"/>
        <end position="604"/>
    </location>
</feature>
<feature type="region of interest" description="Disordered" evidence="2">
    <location>
        <begin position="485"/>
        <end position="513"/>
    </location>
</feature>
<evidence type="ECO:0000313" key="4">
    <source>
        <dbReference type="EMBL" id="DAZ99554.1"/>
    </source>
</evidence>
<comment type="caution">
    <text evidence="4">The sequence shown here is derived from an EMBL/GenBank/DDBJ whole genome shotgun (WGS) entry which is preliminary data.</text>
</comment>
<reference evidence="4" key="2">
    <citation type="journal article" date="2023" name="Microbiol Resour">
        <title>Decontamination and Annotation of the Draft Genome Sequence of the Oomycete Lagenidium giganteum ARSEF 373.</title>
        <authorList>
            <person name="Morgan W.R."/>
            <person name="Tartar A."/>
        </authorList>
    </citation>
    <scope>NUCLEOTIDE SEQUENCE</scope>
    <source>
        <strain evidence="4">ARSEF 373</strain>
    </source>
</reference>
<feature type="region of interest" description="Disordered" evidence="2">
    <location>
        <begin position="356"/>
        <end position="406"/>
    </location>
</feature>
<dbReference type="Pfam" id="PF00076">
    <property type="entry name" value="RRM_1"/>
    <property type="match status" value="2"/>
</dbReference>
<dbReference type="Gene3D" id="3.30.70.330">
    <property type="match status" value="2"/>
</dbReference>
<dbReference type="GO" id="GO:0005634">
    <property type="term" value="C:nucleus"/>
    <property type="evidence" value="ECO:0007669"/>
    <property type="project" value="InterPro"/>
</dbReference>
<feature type="compositionally biased region" description="Basic and acidic residues" evidence="2">
    <location>
        <begin position="391"/>
        <end position="406"/>
    </location>
</feature>
<dbReference type="PANTHER" id="PTHR48036">
    <property type="entry name" value="SPLICING FACTOR (PAD-1), PUTATIVE (AFU_ORTHOLOGUE AFUA_1G15810)-RELATED"/>
    <property type="match status" value="1"/>
</dbReference>
<feature type="compositionally biased region" description="Polar residues" evidence="2">
    <location>
        <begin position="615"/>
        <end position="633"/>
    </location>
</feature>
<dbReference type="InterPro" id="IPR000504">
    <property type="entry name" value="RRM_dom"/>
</dbReference>
<dbReference type="InterPro" id="IPR011990">
    <property type="entry name" value="TPR-like_helical_dom_sf"/>
</dbReference>
<organism evidence="4 5">
    <name type="scientific">Lagenidium giganteum</name>
    <dbReference type="NCBI Taxonomy" id="4803"/>
    <lineage>
        <taxon>Eukaryota</taxon>
        <taxon>Sar</taxon>
        <taxon>Stramenopiles</taxon>
        <taxon>Oomycota</taxon>
        <taxon>Peronosporomycetes</taxon>
        <taxon>Pythiales</taxon>
        <taxon>Pythiaceae</taxon>
    </lineage>
</organism>
<reference evidence="4" key="1">
    <citation type="submission" date="2022-11" db="EMBL/GenBank/DDBJ databases">
        <authorList>
            <person name="Morgan W.R."/>
            <person name="Tartar A."/>
        </authorList>
    </citation>
    <scope>NUCLEOTIDE SEQUENCE</scope>
    <source>
        <strain evidence="4">ARSEF 373</strain>
    </source>
</reference>
<evidence type="ECO:0000313" key="5">
    <source>
        <dbReference type="Proteomes" id="UP001146120"/>
    </source>
</evidence>
<dbReference type="PROSITE" id="PS50102">
    <property type="entry name" value="RRM"/>
    <property type="match status" value="2"/>
</dbReference>